<gene>
    <name evidence="3" type="primary">si:ch211-81a5.8</name>
</gene>
<dbReference type="RefSeq" id="XP_042566593.1">
    <property type="nucleotide sequence ID" value="XM_042710659.1"/>
</dbReference>
<proteinExistence type="predicted"/>
<sequence>MDSVVKRSLGAPLRHLTSCVTQVKDSHRSRRRSLTGRRKSAPCLSQTTHDSWLRVYQSDLIRERNLRKAEVAQKNAQRSARRAYFNSHQPISKDTQKANFTRSGMRTSARNEDSMFGAFQGLSLNMGSVPTSTVSPPNAEQCKVM</sequence>
<feature type="region of interest" description="Disordered" evidence="1">
    <location>
        <begin position="22"/>
        <end position="42"/>
    </location>
</feature>
<protein>
    <submittedName>
        <fullName evidence="3">Uncharacterized protein si:ch211-81a5.8</fullName>
    </submittedName>
</protein>
<evidence type="ECO:0000256" key="1">
    <source>
        <dbReference type="SAM" id="MobiDB-lite"/>
    </source>
</evidence>
<evidence type="ECO:0000313" key="2">
    <source>
        <dbReference type="Proteomes" id="UP000515152"/>
    </source>
</evidence>
<evidence type="ECO:0000313" key="3">
    <source>
        <dbReference type="RefSeq" id="XP_042566593.1"/>
    </source>
</evidence>
<dbReference type="KEGG" id="char:122133802"/>
<dbReference type="GeneID" id="122133802"/>
<dbReference type="AlphaFoldDB" id="A0A8M1KVS4"/>
<accession>A0A8M1KVS4</accession>
<dbReference type="OrthoDB" id="8955697at2759"/>
<feature type="compositionally biased region" description="Basic residues" evidence="1">
    <location>
        <begin position="27"/>
        <end position="40"/>
    </location>
</feature>
<keyword evidence="2" id="KW-1185">Reference proteome</keyword>
<name>A0A8M1KVS4_CLUHA</name>
<feature type="compositionally biased region" description="Polar residues" evidence="1">
    <location>
        <begin position="86"/>
        <end position="108"/>
    </location>
</feature>
<feature type="region of interest" description="Disordered" evidence="1">
    <location>
        <begin position="73"/>
        <end position="109"/>
    </location>
</feature>
<dbReference type="Proteomes" id="UP000515152">
    <property type="component" value="Chromosome 19"/>
</dbReference>
<organism evidence="2 3">
    <name type="scientific">Clupea harengus</name>
    <name type="common">Atlantic herring</name>
    <dbReference type="NCBI Taxonomy" id="7950"/>
    <lineage>
        <taxon>Eukaryota</taxon>
        <taxon>Metazoa</taxon>
        <taxon>Chordata</taxon>
        <taxon>Craniata</taxon>
        <taxon>Vertebrata</taxon>
        <taxon>Euteleostomi</taxon>
        <taxon>Actinopterygii</taxon>
        <taxon>Neopterygii</taxon>
        <taxon>Teleostei</taxon>
        <taxon>Clupei</taxon>
        <taxon>Clupeiformes</taxon>
        <taxon>Clupeoidei</taxon>
        <taxon>Clupeidae</taxon>
        <taxon>Clupea</taxon>
    </lineage>
</organism>
<reference evidence="3" key="1">
    <citation type="submission" date="2025-08" db="UniProtKB">
        <authorList>
            <consortium name="RefSeq"/>
        </authorList>
    </citation>
    <scope>IDENTIFICATION</scope>
</reference>